<sequence>MPRVCLLGSYHQLGSPKEEVAYMDDILVCAPTDDVLAYALDLTTSVLVTAGSELQMEKIQRMPPWKYLGLQMTLRTIVPQKLEIRNTVRTLADLQQLSPRTLTPEAGKALEKVQSYMSARQAHRYQPGLPFRFIILGKLPHLHGVIFQWHTSTKDKDQGKRDPVLLIEWVFLSHHRSKRMTLPQELMADLTRKERQRIRELAGCDFSVMTWRDPQTQRWEADFAEVEGSPQVAELAAVQQFYVMHVRSHTDLPGFIAEGNRRADALAAPVLMAPLPDKFEQAKVSHHKFHQNTPGLVRQFQLTRDQAKAIVATCPQCQNHQMPALREKAKDVINHLIHAFFVLGHITGIPHSPTGQAIVERTHQSLKKIIEHQQAVMKVESPHVQLAQALTIRAGNTGAGVCVYCHSYRVKMGSCKMGVPIHRQADTSHNGPAARHQPWIERAPTCQPWFGDTYPNSEFPPWTEFNSF</sequence>
<dbReference type="GO" id="GO:0016787">
    <property type="term" value="F:hydrolase activity"/>
    <property type="evidence" value="ECO:0007669"/>
    <property type="project" value="UniProtKB-KW"/>
</dbReference>
<proteinExistence type="predicted"/>
<dbReference type="SUPFAM" id="SSF53098">
    <property type="entry name" value="Ribonuclease H-like"/>
    <property type="match status" value="1"/>
</dbReference>
<dbReference type="PROSITE" id="PS50876">
    <property type="entry name" value="ZF_INTEGRASE"/>
    <property type="match status" value="1"/>
</dbReference>
<evidence type="ECO:0000259" key="9">
    <source>
        <dbReference type="PROSITE" id="PS50876"/>
    </source>
</evidence>
<keyword evidence="7" id="KW-0695">RNA-directed DNA polymerase</keyword>
<evidence type="ECO:0000256" key="4">
    <source>
        <dbReference type="ARBA" id="ARBA00022723"/>
    </source>
</evidence>
<organism evidence="10 11">
    <name type="scientific">Chloebia gouldiae</name>
    <name type="common">Gouldian finch</name>
    <name type="synonym">Erythrura gouldiae</name>
    <dbReference type="NCBI Taxonomy" id="44316"/>
    <lineage>
        <taxon>Eukaryota</taxon>
        <taxon>Metazoa</taxon>
        <taxon>Chordata</taxon>
        <taxon>Craniata</taxon>
        <taxon>Vertebrata</taxon>
        <taxon>Euteleostomi</taxon>
        <taxon>Archelosauria</taxon>
        <taxon>Archosauria</taxon>
        <taxon>Dinosauria</taxon>
        <taxon>Saurischia</taxon>
        <taxon>Theropoda</taxon>
        <taxon>Coelurosauria</taxon>
        <taxon>Aves</taxon>
        <taxon>Neognathae</taxon>
        <taxon>Neoaves</taxon>
        <taxon>Telluraves</taxon>
        <taxon>Australaves</taxon>
        <taxon>Passeriformes</taxon>
        <taxon>Passeroidea</taxon>
        <taxon>Passeridae</taxon>
        <taxon>Chloebia</taxon>
    </lineage>
</organism>
<evidence type="ECO:0000256" key="7">
    <source>
        <dbReference type="ARBA" id="ARBA00022918"/>
    </source>
</evidence>
<dbReference type="PANTHER" id="PTHR41694">
    <property type="entry name" value="ENDOGENOUS RETROVIRUS GROUP K MEMBER POL PROTEIN"/>
    <property type="match status" value="1"/>
</dbReference>
<keyword evidence="8" id="KW-0863">Zinc-finger</keyword>
<evidence type="ECO:0000256" key="5">
    <source>
        <dbReference type="ARBA" id="ARBA00022759"/>
    </source>
</evidence>
<keyword evidence="5" id="KW-0255">Endonuclease</keyword>
<dbReference type="Gene3D" id="3.30.70.270">
    <property type="match status" value="2"/>
</dbReference>
<evidence type="ECO:0000256" key="6">
    <source>
        <dbReference type="ARBA" id="ARBA00022801"/>
    </source>
</evidence>
<dbReference type="GO" id="GO:0035613">
    <property type="term" value="F:RNA stem-loop binding"/>
    <property type="evidence" value="ECO:0007669"/>
    <property type="project" value="TreeGrafter"/>
</dbReference>
<keyword evidence="3" id="KW-0540">Nuclease</keyword>
<dbReference type="InterPro" id="IPR017856">
    <property type="entry name" value="Integrase-like_N"/>
</dbReference>
<evidence type="ECO:0000313" key="10">
    <source>
        <dbReference type="EMBL" id="RLV63250.1"/>
    </source>
</evidence>
<dbReference type="SUPFAM" id="SSF56672">
    <property type="entry name" value="DNA/RNA polymerases"/>
    <property type="match status" value="1"/>
</dbReference>
<keyword evidence="2" id="KW-0548">Nucleotidyltransferase</keyword>
<dbReference type="Proteomes" id="UP000276834">
    <property type="component" value="Unassembled WGS sequence"/>
</dbReference>
<keyword evidence="6" id="KW-0378">Hydrolase</keyword>
<evidence type="ECO:0000313" key="11">
    <source>
        <dbReference type="Proteomes" id="UP000276834"/>
    </source>
</evidence>
<keyword evidence="8" id="KW-0862">Zinc</keyword>
<evidence type="ECO:0000256" key="3">
    <source>
        <dbReference type="ARBA" id="ARBA00022722"/>
    </source>
</evidence>
<dbReference type="InterPro" id="IPR043128">
    <property type="entry name" value="Rev_trsase/Diguanyl_cyclase"/>
</dbReference>
<dbReference type="InterPro" id="IPR003308">
    <property type="entry name" value="Integrase_Zn-bd_dom_N"/>
</dbReference>
<comment type="caution">
    <text evidence="10">The sequence shown here is derived from an EMBL/GenBank/DDBJ whole genome shotgun (WGS) entry which is preliminary data.</text>
</comment>
<dbReference type="GO" id="GO:0003964">
    <property type="term" value="F:RNA-directed DNA polymerase activity"/>
    <property type="evidence" value="ECO:0007669"/>
    <property type="project" value="UniProtKB-KW"/>
</dbReference>
<dbReference type="GO" id="GO:0004519">
    <property type="term" value="F:endonuclease activity"/>
    <property type="evidence" value="ECO:0007669"/>
    <property type="project" value="UniProtKB-KW"/>
</dbReference>
<dbReference type="SUPFAM" id="SSF46919">
    <property type="entry name" value="N-terminal Zn binding domain of HIV integrase"/>
    <property type="match status" value="1"/>
</dbReference>
<protein>
    <recommendedName>
        <fullName evidence="9">Integrase-type domain-containing protein</fullName>
    </recommendedName>
</protein>
<dbReference type="InterPro" id="IPR043502">
    <property type="entry name" value="DNA/RNA_pol_sf"/>
</dbReference>
<dbReference type="Pfam" id="PF02022">
    <property type="entry name" value="Integrase_Zn"/>
    <property type="match status" value="1"/>
</dbReference>
<gene>
    <name evidence="10" type="ORF">DV515_00018461</name>
</gene>
<dbReference type="OrthoDB" id="9386368at2759"/>
<dbReference type="PANTHER" id="PTHR41694:SF3">
    <property type="entry name" value="RNA-DIRECTED DNA POLYMERASE-RELATED"/>
    <property type="match status" value="1"/>
</dbReference>
<evidence type="ECO:0000256" key="8">
    <source>
        <dbReference type="PROSITE-ProRule" id="PRU00450"/>
    </source>
</evidence>
<evidence type="ECO:0000256" key="2">
    <source>
        <dbReference type="ARBA" id="ARBA00022695"/>
    </source>
</evidence>
<feature type="domain" description="Integrase-type" evidence="9">
    <location>
        <begin position="277"/>
        <end position="318"/>
    </location>
</feature>
<dbReference type="Gene3D" id="1.10.10.200">
    <property type="match status" value="1"/>
</dbReference>
<dbReference type="EMBL" id="QUSF01003340">
    <property type="protein sequence ID" value="RLV63250.1"/>
    <property type="molecule type" value="Genomic_DNA"/>
</dbReference>
<evidence type="ECO:0000256" key="1">
    <source>
        <dbReference type="ARBA" id="ARBA00022679"/>
    </source>
</evidence>
<name>A0A3L8Q7E8_CHLGU</name>
<keyword evidence="1" id="KW-0808">Transferase</keyword>
<dbReference type="GO" id="GO:0008270">
    <property type="term" value="F:zinc ion binding"/>
    <property type="evidence" value="ECO:0007669"/>
    <property type="project" value="UniProtKB-KW"/>
</dbReference>
<keyword evidence="4" id="KW-0479">Metal-binding</keyword>
<dbReference type="AlphaFoldDB" id="A0A3L8Q7E8"/>
<keyword evidence="11" id="KW-1185">Reference proteome</keyword>
<reference evidence="10 11" key="1">
    <citation type="journal article" date="2018" name="Proc. R. Soc. B">
        <title>A non-coding region near Follistatin controls head colour polymorphism in the Gouldian finch.</title>
        <authorList>
            <person name="Toomey M.B."/>
            <person name="Marques C.I."/>
            <person name="Andrade P."/>
            <person name="Araujo P.M."/>
            <person name="Sabatino S."/>
            <person name="Gazda M.A."/>
            <person name="Afonso S."/>
            <person name="Lopes R.J."/>
            <person name="Corbo J.C."/>
            <person name="Carneiro M."/>
        </authorList>
    </citation>
    <scope>NUCLEOTIDE SEQUENCE [LARGE SCALE GENOMIC DNA]</scope>
    <source>
        <strain evidence="10">Red01</strain>
        <tissue evidence="10">Muscle</tissue>
    </source>
</reference>
<accession>A0A3L8Q7E8</accession>
<dbReference type="InterPro" id="IPR012337">
    <property type="entry name" value="RNaseH-like_sf"/>
</dbReference>